<reference evidence="1" key="1">
    <citation type="submission" date="2019-08" db="EMBL/GenBank/DDBJ databases">
        <authorList>
            <person name="Kucharzyk K."/>
            <person name="Murdoch R.W."/>
            <person name="Higgins S."/>
            <person name="Loffler F."/>
        </authorList>
    </citation>
    <scope>NUCLEOTIDE SEQUENCE</scope>
</reference>
<evidence type="ECO:0000313" key="1">
    <source>
        <dbReference type="EMBL" id="MPM96404.1"/>
    </source>
</evidence>
<dbReference type="EMBL" id="VSSQ01042786">
    <property type="protein sequence ID" value="MPM96404.1"/>
    <property type="molecule type" value="Genomic_DNA"/>
</dbReference>
<organism evidence="1">
    <name type="scientific">bioreactor metagenome</name>
    <dbReference type="NCBI Taxonomy" id="1076179"/>
    <lineage>
        <taxon>unclassified sequences</taxon>
        <taxon>metagenomes</taxon>
        <taxon>ecological metagenomes</taxon>
    </lineage>
</organism>
<proteinExistence type="predicted"/>
<accession>A0A645E3N5</accession>
<name>A0A645E3N5_9ZZZZ</name>
<protein>
    <submittedName>
        <fullName evidence="1">Uncharacterized protein</fullName>
    </submittedName>
</protein>
<dbReference type="AlphaFoldDB" id="A0A645E3N5"/>
<comment type="caution">
    <text evidence="1">The sequence shown here is derived from an EMBL/GenBank/DDBJ whole genome shotgun (WGS) entry which is preliminary data.</text>
</comment>
<gene>
    <name evidence="1" type="ORF">SDC9_143567</name>
</gene>
<sequence length="77" mass="8130">MAGQAGGPGKHLCFWIGGGQHLCGYQTRLAFRNCAGLVESNDAQFASFFQIDAAFDQDAAPSGCGQSADNCNRRSDN</sequence>